<proteinExistence type="inferred from homology"/>
<dbReference type="EMBL" id="CP011097">
    <property type="protein sequence ID" value="AJZ76289.1"/>
    <property type="molecule type" value="Genomic_DNA"/>
</dbReference>
<keyword evidence="2" id="KW-0819">tRNA processing</keyword>
<evidence type="ECO:0000313" key="6">
    <source>
        <dbReference type="EMBL" id="AJZ76289.1"/>
    </source>
</evidence>
<gene>
    <name evidence="6" type="ORF">SU86_007835</name>
</gene>
<name>A0A3G1B2C7_9ARCH</name>
<feature type="domain" description="Archease" evidence="5">
    <location>
        <begin position="3"/>
        <end position="137"/>
    </location>
</feature>
<dbReference type="InterPro" id="IPR002804">
    <property type="entry name" value="Archease"/>
</dbReference>
<evidence type="ECO:0000256" key="1">
    <source>
        <dbReference type="ARBA" id="ARBA00007963"/>
    </source>
</evidence>
<accession>A0A3G1B2C7</accession>
<dbReference type="InterPro" id="IPR036820">
    <property type="entry name" value="Archease_dom_sf"/>
</dbReference>
<dbReference type="PANTHER" id="PTHR12682:SF11">
    <property type="entry name" value="PROTEIN ARCHEASE"/>
    <property type="match status" value="1"/>
</dbReference>
<protein>
    <recommendedName>
        <fullName evidence="5">Archease domain-containing protein</fullName>
    </recommendedName>
</protein>
<dbReference type="Gene3D" id="3.55.10.10">
    <property type="entry name" value="Archease domain"/>
    <property type="match status" value="1"/>
</dbReference>
<dbReference type="GO" id="GO:0046872">
    <property type="term" value="F:metal ion binding"/>
    <property type="evidence" value="ECO:0007669"/>
    <property type="project" value="UniProtKB-KW"/>
</dbReference>
<keyword evidence="4" id="KW-0106">Calcium</keyword>
<evidence type="ECO:0000256" key="2">
    <source>
        <dbReference type="ARBA" id="ARBA00022694"/>
    </source>
</evidence>
<sequence length="138" mass="15983">MSYKSLEHATDAIFEVTAPNLEEAFVIAAKSVIETILDVNTIEEKEEKTLEVSGKDLSYLLYNWLEELIILTITDGFAAKRITVNIEKNAEYKILARFWGEQIDIKKHHFKVEIKAPTFHEMEVKQGDTIYMKYLLDL</sequence>
<organism evidence="6 7">
    <name type="scientific">Candidatus Nitrosotenuis cloacae</name>
    <dbReference type="NCBI Taxonomy" id="1603555"/>
    <lineage>
        <taxon>Archaea</taxon>
        <taxon>Nitrososphaerota</taxon>
        <taxon>Candidatus Nitrosotenuis</taxon>
    </lineage>
</organism>
<dbReference type="KEGG" id="tah:SU86_007835"/>
<dbReference type="GO" id="GO:0008033">
    <property type="term" value="P:tRNA processing"/>
    <property type="evidence" value="ECO:0007669"/>
    <property type="project" value="UniProtKB-KW"/>
</dbReference>
<evidence type="ECO:0000256" key="4">
    <source>
        <dbReference type="ARBA" id="ARBA00022837"/>
    </source>
</evidence>
<dbReference type="STRING" id="1603555.SU86_007835"/>
<dbReference type="AlphaFoldDB" id="A0A3G1B2C7"/>
<evidence type="ECO:0000313" key="7">
    <source>
        <dbReference type="Proteomes" id="UP000266745"/>
    </source>
</evidence>
<dbReference type="RefSeq" id="WP_048189036.1">
    <property type="nucleotide sequence ID" value="NZ_CP011097.1"/>
</dbReference>
<evidence type="ECO:0000256" key="3">
    <source>
        <dbReference type="ARBA" id="ARBA00022723"/>
    </source>
</evidence>
<keyword evidence="7" id="KW-1185">Reference proteome</keyword>
<dbReference type="GeneID" id="24874467"/>
<evidence type="ECO:0000259" key="5">
    <source>
        <dbReference type="Pfam" id="PF01951"/>
    </source>
</evidence>
<dbReference type="Pfam" id="PF01951">
    <property type="entry name" value="Archease"/>
    <property type="match status" value="1"/>
</dbReference>
<reference evidence="6 7" key="1">
    <citation type="journal article" date="2016" name="Sci. Rep.">
        <title>A novel ammonia-oxidizing archaeon from wastewater treatment plant: Its enrichment, physiological and genomic characteristics.</title>
        <authorList>
            <person name="Li Y."/>
            <person name="Ding K."/>
            <person name="Wen X."/>
            <person name="Zhang B."/>
            <person name="Shen B."/>
            <person name="Yang Y."/>
        </authorList>
    </citation>
    <scope>NUCLEOTIDE SEQUENCE [LARGE SCALE GENOMIC DNA]</scope>
    <source>
        <strain evidence="6 7">SAT1</strain>
    </source>
</reference>
<dbReference type="SUPFAM" id="SSF69819">
    <property type="entry name" value="MTH1598-like"/>
    <property type="match status" value="1"/>
</dbReference>
<dbReference type="Proteomes" id="UP000266745">
    <property type="component" value="Chromosome"/>
</dbReference>
<dbReference type="OrthoDB" id="8831at2157"/>
<dbReference type="PANTHER" id="PTHR12682">
    <property type="entry name" value="ARCHEASE"/>
    <property type="match status" value="1"/>
</dbReference>
<comment type="similarity">
    <text evidence="1">Belongs to the archease family.</text>
</comment>
<dbReference type="InterPro" id="IPR023572">
    <property type="entry name" value="Archease_dom"/>
</dbReference>
<keyword evidence="3" id="KW-0479">Metal-binding</keyword>